<feature type="compositionally biased region" description="Low complexity" evidence="1">
    <location>
        <begin position="134"/>
        <end position="149"/>
    </location>
</feature>
<protein>
    <submittedName>
        <fullName evidence="2">Uncharacterized protein</fullName>
    </submittedName>
</protein>
<organism evidence="2 3">
    <name type="scientific">Ajellomyces dermatitidis (strain ER-3 / ATCC MYA-2586)</name>
    <name type="common">Blastomyces dermatitidis</name>
    <dbReference type="NCBI Taxonomy" id="559297"/>
    <lineage>
        <taxon>Eukaryota</taxon>
        <taxon>Fungi</taxon>
        <taxon>Dikarya</taxon>
        <taxon>Ascomycota</taxon>
        <taxon>Pezizomycotina</taxon>
        <taxon>Eurotiomycetes</taxon>
        <taxon>Eurotiomycetidae</taxon>
        <taxon>Onygenales</taxon>
        <taxon>Ajellomycetaceae</taxon>
        <taxon>Blastomyces</taxon>
    </lineage>
</organism>
<accession>A0ABP2EUU7</accession>
<sequence length="204" mass="22084">MSVLDFASPSGLKHCNKPTYPTSNPQELSLGRLPSLSPRRQNAVRKFRHFHHTKIVSIPEYNSKRPQSVLRFPDRAVNGIGCGRRSHSRIAADTGDLAGVHNAIGITYQTPHSGTVLWSRLNTSIPSHGHSQANRPSPSPNSSPRNSIPTLSRAGGSHIYCGNIIAGASRAGVPLAKKLRAECWIGAHDEENISGGVIMKFSQE</sequence>
<evidence type="ECO:0000313" key="2">
    <source>
        <dbReference type="EMBL" id="EEQ87643.2"/>
    </source>
</evidence>
<dbReference type="EMBL" id="EQ999975">
    <property type="protein sequence ID" value="EEQ87643.2"/>
    <property type="molecule type" value="Genomic_DNA"/>
</dbReference>
<name>A0ABP2EUU7_AJEDR</name>
<evidence type="ECO:0000313" key="3">
    <source>
        <dbReference type="Proteomes" id="UP000002039"/>
    </source>
</evidence>
<gene>
    <name evidence="2" type="ORF">BDCG_02763</name>
</gene>
<feature type="compositionally biased region" description="Polar residues" evidence="1">
    <location>
        <begin position="123"/>
        <end position="133"/>
    </location>
</feature>
<reference evidence="3" key="1">
    <citation type="journal article" date="2015" name="PLoS Genet.">
        <title>The dynamic genome and transcriptome of the human fungal pathogen Blastomyces and close relative Emmonsia.</title>
        <authorList>
            <person name="Munoz J.F."/>
            <person name="Gauthier G.M."/>
            <person name="Desjardins C.A."/>
            <person name="Gallo J.E."/>
            <person name="Holder J."/>
            <person name="Sullivan T.D."/>
            <person name="Marty A.J."/>
            <person name="Carmen J.C."/>
            <person name="Chen Z."/>
            <person name="Ding L."/>
            <person name="Gujja S."/>
            <person name="Magrini V."/>
            <person name="Misas E."/>
            <person name="Mitreva M."/>
            <person name="Priest M."/>
            <person name="Saif S."/>
            <person name="Whiston E.A."/>
            <person name="Young S."/>
            <person name="Zeng Q."/>
            <person name="Goldman W.E."/>
            <person name="Mardis E.R."/>
            <person name="Taylor J.W."/>
            <person name="McEwen J.G."/>
            <person name="Clay O.K."/>
            <person name="Klein B.S."/>
            <person name="Cuomo C.A."/>
        </authorList>
    </citation>
    <scope>NUCLEOTIDE SEQUENCE [LARGE SCALE GENOMIC DNA]</scope>
    <source>
        <strain evidence="3">ER-3 / ATCC MYA-2586</strain>
    </source>
</reference>
<feature type="region of interest" description="Disordered" evidence="1">
    <location>
        <begin position="123"/>
        <end position="150"/>
    </location>
</feature>
<proteinExistence type="predicted"/>
<evidence type="ECO:0000256" key="1">
    <source>
        <dbReference type="SAM" id="MobiDB-lite"/>
    </source>
</evidence>
<feature type="region of interest" description="Disordered" evidence="1">
    <location>
        <begin position="1"/>
        <end position="33"/>
    </location>
</feature>
<keyword evidence="3" id="KW-1185">Reference proteome</keyword>
<dbReference type="RefSeq" id="XP_045274932.1">
    <property type="nucleotide sequence ID" value="XM_045418320.1"/>
</dbReference>
<dbReference type="Proteomes" id="UP000002039">
    <property type="component" value="Unassembled WGS sequence"/>
</dbReference>
<dbReference type="GeneID" id="69025153"/>